<dbReference type="Proteomes" id="UP000032611">
    <property type="component" value="Chromosome"/>
</dbReference>
<dbReference type="STRING" id="1486262.TM49_05810"/>
<protein>
    <recommendedName>
        <fullName evidence="3">TetR family transcriptional regulator</fullName>
    </recommendedName>
</protein>
<accession>A0A0D5LMY8</accession>
<sequence>MPRRKSISEPDLLALLLDAMMAVGPDNLTFARAAASTGLSAPTLVQRFGARDRMIEAVLLYSWDRLDEATEAADVGYPVSPRGAIDLLLHLTHDPGQGLDGGLRLLQEDMRNPALRARGSAWGDRLSVALNRRLAKKGATDLGWQMAQVWQGAIIWWGFCRNGDPAQAIRSALEAWCETAGLDYSP</sequence>
<keyword evidence="2" id="KW-1185">Reference proteome</keyword>
<dbReference type="Gene3D" id="1.10.357.10">
    <property type="entry name" value="Tetracycline Repressor, domain 2"/>
    <property type="match status" value="1"/>
</dbReference>
<reference evidence="1 2" key="1">
    <citation type="journal article" date="2015" name="Genome Announc.">
        <title>Complete genome sequence of Martelella endophytica YC6887, which has antifungal activity associated with a halophyte.</title>
        <authorList>
            <person name="Khan A."/>
            <person name="Khan H."/>
            <person name="Chung E.J."/>
            <person name="Hossain M.T."/>
            <person name="Chung Y.R."/>
        </authorList>
    </citation>
    <scope>NUCLEOTIDE SEQUENCE [LARGE SCALE GENOMIC DNA]</scope>
    <source>
        <strain evidence="1">YC6887</strain>
    </source>
</reference>
<dbReference type="AlphaFoldDB" id="A0A0D5LMY8"/>
<dbReference type="HOGENOM" id="CLU_1407773_0_0_5"/>
<dbReference type="SUPFAM" id="SSF46689">
    <property type="entry name" value="Homeodomain-like"/>
    <property type="match status" value="1"/>
</dbReference>
<evidence type="ECO:0000313" key="1">
    <source>
        <dbReference type="EMBL" id="AJY45320.1"/>
    </source>
</evidence>
<dbReference type="KEGG" id="mey:TM49_05810"/>
<dbReference type="PATRIC" id="fig|1486262.3.peg.1191"/>
<dbReference type="RefSeq" id="WP_045679928.1">
    <property type="nucleotide sequence ID" value="NZ_CP010803.1"/>
</dbReference>
<dbReference type="EMBL" id="CP010803">
    <property type="protein sequence ID" value="AJY45320.1"/>
    <property type="molecule type" value="Genomic_DNA"/>
</dbReference>
<proteinExistence type="predicted"/>
<dbReference type="OrthoDB" id="6973663at2"/>
<name>A0A0D5LMY8_MAREN</name>
<dbReference type="InterPro" id="IPR009057">
    <property type="entry name" value="Homeodomain-like_sf"/>
</dbReference>
<evidence type="ECO:0008006" key="3">
    <source>
        <dbReference type="Google" id="ProtNLM"/>
    </source>
</evidence>
<gene>
    <name evidence="1" type="ORF">TM49_05810</name>
</gene>
<organism evidence="1 2">
    <name type="scientific">Martelella endophytica</name>
    <dbReference type="NCBI Taxonomy" id="1486262"/>
    <lineage>
        <taxon>Bacteria</taxon>
        <taxon>Pseudomonadati</taxon>
        <taxon>Pseudomonadota</taxon>
        <taxon>Alphaproteobacteria</taxon>
        <taxon>Hyphomicrobiales</taxon>
        <taxon>Aurantimonadaceae</taxon>
        <taxon>Martelella</taxon>
    </lineage>
</organism>
<evidence type="ECO:0000313" key="2">
    <source>
        <dbReference type="Proteomes" id="UP000032611"/>
    </source>
</evidence>